<sequence length="195" mass="22407">MGTLLGKLENSQSLEHKEKESCCQIVKDLFAMSTKSLDQSCDFVRYKRQSTKYLPLSGEDIFGNGLNSWLEKRTEQKDQLNDLLPELGQGRKRRADFDRDWQNKNPKFNVEHNTVNARPVTISSGSPEMSQSAGFTRLYEKHKKIKPSAETSDIIFKGRFSFRQGLSLSNNAKDREVTDIARKSAFRTEFGPRFF</sequence>
<dbReference type="Proteomes" id="UP000507470">
    <property type="component" value="Unassembled WGS sequence"/>
</dbReference>
<gene>
    <name evidence="1" type="ORF">MCOR_37518</name>
</gene>
<accession>A0A6J8D4J7</accession>
<evidence type="ECO:0000313" key="1">
    <source>
        <dbReference type="EMBL" id="CAC5403643.1"/>
    </source>
</evidence>
<protein>
    <submittedName>
        <fullName evidence="1">Uncharacterized protein</fullName>
    </submittedName>
</protein>
<reference evidence="1 2" key="1">
    <citation type="submission" date="2020-06" db="EMBL/GenBank/DDBJ databases">
        <authorList>
            <person name="Li R."/>
            <person name="Bekaert M."/>
        </authorList>
    </citation>
    <scope>NUCLEOTIDE SEQUENCE [LARGE SCALE GENOMIC DNA]</scope>
    <source>
        <strain evidence="2">wild</strain>
    </source>
</reference>
<keyword evidence="2" id="KW-1185">Reference proteome</keyword>
<dbReference type="AlphaFoldDB" id="A0A6J8D4J7"/>
<organism evidence="1 2">
    <name type="scientific">Mytilus coruscus</name>
    <name type="common">Sea mussel</name>
    <dbReference type="NCBI Taxonomy" id="42192"/>
    <lineage>
        <taxon>Eukaryota</taxon>
        <taxon>Metazoa</taxon>
        <taxon>Spiralia</taxon>
        <taxon>Lophotrochozoa</taxon>
        <taxon>Mollusca</taxon>
        <taxon>Bivalvia</taxon>
        <taxon>Autobranchia</taxon>
        <taxon>Pteriomorphia</taxon>
        <taxon>Mytilida</taxon>
        <taxon>Mytiloidea</taxon>
        <taxon>Mytilidae</taxon>
        <taxon>Mytilinae</taxon>
        <taxon>Mytilus</taxon>
    </lineage>
</organism>
<evidence type="ECO:0000313" key="2">
    <source>
        <dbReference type="Proteomes" id="UP000507470"/>
    </source>
</evidence>
<dbReference type="EMBL" id="CACVKT020006800">
    <property type="protein sequence ID" value="CAC5403643.1"/>
    <property type="molecule type" value="Genomic_DNA"/>
</dbReference>
<name>A0A6J8D4J7_MYTCO</name>
<proteinExistence type="predicted"/>